<dbReference type="EMBL" id="JACHIR010000001">
    <property type="protein sequence ID" value="MBB5892545.1"/>
    <property type="molecule type" value="Genomic_DNA"/>
</dbReference>
<evidence type="ECO:0000313" key="1">
    <source>
        <dbReference type="EMBL" id="MBB5892545.1"/>
    </source>
</evidence>
<evidence type="ECO:0000313" key="2">
    <source>
        <dbReference type="Proteomes" id="UP000585638"/>
    </source>
</evidence>
<reference evidence="1 2" key="1">
    <citation type="submission" date="2020-08" db="EMBL/GenBank/DDBJ databases">
        <title>Sequencing the genomes of 1000 actinobacteria strains.</title>
        <authorList>
            <person name="Klenk H.-P."/>
        </authorList>
    </citation>
    <scope>NUCLEOTIDE SEQUENCE [LARGE SCALE GENOMIC DNA]</scope>
    <source>
        <strain evidence="1 2">DSM 43851</strain>
    </source>
</reference>
<gene>
    <name evidence="1" type="ORF">BJ998_003741</name>
</gene>
<sequence length="68" mass="7178">MTTLTVHLPEELDVELRAAADAAGATEAEFAASVIAEALDARRHAEVMAIAERVLTKDAAIVYRLGTA</sequence>
<comment type="caution">
    <text evidence="1">The sequence shown here is derived from an EMBL/GenBank/DDBJ whole genome shotgun (WGS) entry which is preliminary data.</text>
</comment>
<dbReference type="AlphaFoldDB" id="A0A7W9KH85"/>
<keyword evidence="2" id="KW-1185">Reference proteome</keyword>
<evidence type="ECO:0008006" key="3">
    <source>
        <dbReference type="Google" id="ProtNLM"/>
    </source>
</evidence>
<organism evidence="1 2">
    <name type="scientific">Kutzneria kofuensis</name>
    <dbReference type="NCBI Taxonomy" id="103725"/>
    <lineage>
        <taxon>Bacteria</taxon>
        <taxon>Bacillati</taxon>
        <taxon>Actinomycetota</taxon>
        <taxon>Actinomycetes</taxon>
        <taxon>Pseudonocardiales</taxon>
        <taxon>Pseudonocardiaceae</taxon>
        <taxon>Kutzneria</taxon>
    </lineage>
</organism>
<protein>
    <recommendedName>
        <fullName evidence="3">Ribbon-helix-helix CopG family protein</fullName>
    </recommendedName>
</protein>
<accession>A0A7W9KH85</accession>
<proteinExistence type="predicted"/>
<name>A0A7W9KH85_9PSEU</name>
<dbReference type="Proteomes" id="UP000585638">
    <property type="component" value="Unassembled WGS sequence"/>
</dbReference>
<dbReference type="RefSeq" id="WP_184863366.1">
    <property type="nucleotide sequence ID" value="NZ_BAAAWY010000004.1"/>
</dbReference>